<reference evidence="3 4" key="1">
    <citation type="submission" date="2018-06" db="EMBL/GenBank/DDBJ databases">
        <authorList>
            <consortium name="Pathogen Informatics"/>
            <person name="Doyle S."/>
        </authorList>
    </citation>
    <scope>NUCLEOTIDE SEQUENCE [LARGE SCALE GENOMIC DNA]</scope>
    <source>
        <strain evidence="3 4">NCTC12872</strain>
    </source>
</reference>
<gene>
    <name evidence="3" type="ORF">NCTC12872_02038</name>
</gene>
<feature type="transmembrane region" description="Helical" evidence="1">
    <location>
        <begin position="80"/>
        <end position="101"/>
    </location>
</feature>
<accession>A0A379DF76</accession>
<proteinExistence type="predicted"/>
<keyword evidence="1" id="KW-0812">Transmembrane</keyword>
<organism evidence="3 4">
    <name type="scientific">Phocoenobacter uteri</name>
    <dbReference type="NCBI Taxonomy" id="146806"/>
    <lineage>
        <taxon>Bacteria</taxon>
        <taxon>Pseudomonadati</taxon>
        <taxon>Pseudomonadota</taxon>
        <taxon>Gammaproteobacteria</taxon>
        <taxon>Pasteurellales</taxon>
        <taxon>Pasteurellaceae</taxon>
        <taxon>Phocoenobacter</taxon>
    </lineage>
</organism>
<protein>
    <submittedName>
        <fullName evidence="3">Conjugal transfer protein TrbC</fullName>
    </submittedName>
</protein>
<dbReference type="EMBL" id="UGTA01000002">
    <property type="protein sequence ID" value="SUB76410.1"/>
    <property type="molecule type" value="Genomic_DNA"/>
</dbReference>
<evidence type="ECO:0000256" key="2">
    <source>
        <dbReference type="SAM" id="SignalP"/>
    </source>
</evidence>
<dbReference type="Pfam" id="PF04956">
    <property type="entry name" value="TrbC"/>
    <property type="match status" value="1"/>
</dbReference>
<feature type="chain" id="PRO_5017045844" evidence="2">
    <location>
        <begin position="31"/>
        <end position="121"/>
    </location>
</feature>
<keyword evidence="1" id="KW-0472">Membrane</keyword>
<evidence type="ECO:0000256" key="1">
    <source>
        <dbReference type="SAM" id="Phobius"/>
    </source>
</evidence>
<sequence>MTLSTKNQTILFVLASIFILFLLISPEAHASATSGGGLPYEGWLTKVRNSVTGPVAFTLSIVGIVGAGALLIFGGEINGFLKTLVFVVLVAALLVGAQNLLSSITGTGAEITMMIKPNLTN</sequence>
<feature type="signal peptide" evidence="2">
    <location>
        <begin position="1"/>
        <end position="30"/>
    </location>
</feature>
<keyword evidence="4" id="KW-1185">Reference proteome</keyword>
<dbReference type="Proteomes" id="UP000255417">
    <property type="component" value="Unassembled WGS sequence"/>
</dbReference>
<feature type="transmembrane region" description="Helical" evidence="1">
    <location>
        <begin position="54"/>
        <end position="73"/>
    </location>
</feature>
<dbReference type="OrthoDB" id="8708725at2"/>
<name>A0A379DF76_9PAST</name>
<dbReference type="AlphaFoldDB" id="A0A379DF76"/>
<evidence type="ECO:0000313" key="4">
    <source>
        <dbReference type="Proteomes" id="UP000255417"/>
    </source>
</evidence>
<evidence type="ECO:0000313" key="3">
    <source>
        <dbReference type="EMBL" id="SUB76410.1"/>
    </source>
</evidence>
<dbReference type="RefSeq" id="WP_115316491.1">
    <property type="nucleotide sequence ID" value="NZ_LWIF01000002.1"/>
</dbReference>
<keyword evidence="2" id="KW-0732">Signal</keyword>
<dbReference type="InterPro" id="IPR007039">
    <property type="entry name" value="TrbC/VirB2"/>
</dbReference>
<keyword evidence="1" id="KW-1133">Transmembrane helix</keyword>